<evidence type="ECO:0000313" key="3">
    <source>
        <dbReference type="Proteomes" id="UP000004848"/>
    </source>
</evidence>
<evidence type="ECO:0000313" key="2">
    <source>
        <dbReference type="EMBL" id="EAV40572.1"/>
    </source>
</evidence>
<name>A0P2W3_ROSAI</name>
<dbReference type="Proteomes" id="UP000004848">
    <property type="component" value="Unassembled WGS sequence"/>
</dbReference>
<feature type="region of interest" description="Disordered" evidence="1">
    <location>
        <begin position="1"/>
        <end position="20"/>
    </location>
</feature>
<gene>
    <name evidence="2" type="ORF">SIAM614_16787</name>
</gene>
<keyword evidence="2" id="KW-0378">Hydrolase</keyword>
<evidence type="ECO:0000256" key="1">
    <source>
        <dbReference type="SAM" id="MobiDB-lite"/>
    </source>
</evidence>
<reference evidence="2 3" key="1">
    <citation type="submission" date="2006-05" db="EMBL/GenBank/DDBJ databases">
        <authorList>
            <person name="King G."/>
            <person name="Ferriera S."/>
            <person name="Johnson J."/>
            <person name="Kravitz S."/>
            <person name="Beeson K."/>
            <person name="Sutton G."/>
            <person name="Rogers Y.-H."/>
            <person name="Friedman R."/>
            <person name="Frazier M."/>
            <person name="Venter J.C."/>
        </authorList>
    </citation>
    <scope>NUCLEOTIDE SEQUENCE [LARGE SCALE GENOMIC DNA]</scope>
    <source>
        <strain evidence="3">ATCC 25650 / DSM 13394 / JCM 20685 / NBRC 16684 / NCIMB 2208 / IAM 12614 / B1</strain>
    </source>
</reference>
<organism evidence="2 3">
    <name type="scientific">Roseibium aggregatum (strain ATCC 25650 / DSM 13394 / JCM 20685 / NBRC 16684 / NCIMB 2208 / IAM 12614 / B1)</name>
    <name type="common">Stappia aggregata</name>
    <dbReference type="NCBI Taxonomy" id="384765"/>
    <lineage>
        <taxon>Bacteria</taxon>
        <taxon>Pseudomonadati</taxon>
        <taxon>Pseudomonadota</taxon>
        <taxon>Alphaproteobacteria</taxon>
        <taxon>Hyphomicrobiales</taxon>
        <taxon>Stappiaceae</taxon>
        <taxon>Roseibium</taxon>
    </lineage>
</organism>
<proteinExistence type="predicted"/>
<comment type="caution">
    <text evidence="2">The sequence shown here is derived from an EMBL/GenBank/DDBJ whole genome shotgun (WGS) entry which is preliminary data.</text>
</comment>
<dbReference type="GO" id="GO:0004239">
    <property type="term" value="F:initiator methionyl aminopeptidase activity"/>
    <property type="evidence" value="ECO:0007669"/>
    <property type="project" value="UniProtKB-EC"/>
</dbReference>
<sequence length="20" mass="2276">MTIRKNLRIAGEEMDDPGQT</sequence>
<keyword evidence="2" id="KW-0031">Aminopeptidase</keyword>
<dbReference type="AlphaFoldDB" id="A0P2W3"/>
<keyword evidence="2" id="KW-0645">Protease</keyword>
<protein>
    <submittedName>
        <fullName evidence="2">Methionine aminopeptidase</fullName>
        <ecNumber evidence="2">3.4.11.18</ecNumber>
    </submittedName>
</protein>
<accession>A0P2W3</accession>
<dbReference type="EC" id="3.4.11.18" evidence="2"/>
<dbReference type="EMBL" id="AAUW01000028">
    <property type="protein sequence ID" value="EAV40572.1"/>
    <property type="molecule type" value="Genomic_DNA"/>
</dbReference>